<organism evidence="2 3">
    <name type="scientific">Granulicella sibirica</name>
    <dbReference type="NCBI Taxonomy" id="2479048"/>
    <lineage>
        <taxon>Bacteria</taxon>
        <taxon>Pseudomonadati</taxon>
        <taxon>Acidobacteriota</taxon>
        <taxon>Terriglobia</taxon>
        <taxon>Terriglobales</taxon>
        <taxon>Acidobacteriaceae</taxon>
        <taxon>Granulicella</taxon>
    </lineage>
</organism>
<evidence type="ECO:0000256" key="1">
    <source>
        <dbReference type="ARBA" id="ARBA00044755"/>
    </source>
</evidence>
<evidence type="ECO:0000313" key="2">
    <source>
        <dbReference type="EMBL" id="RXH55660.1"/>
    </source>
</evidence>
<dbReference type="InterPro" id="IPR007607">
    <property type="entry name" value="BacA/B"/>
</dbReference>
<dbReference type="EMBL" id="RDSM01000002">
    <property type="protein sequence ID" value="RXH55660.1"/>
    <property type="molecule type" value="Genomic_DNA"/>
</dbReference>
<keyword evidence="3" id="KW-1185">Reference proteome</keyword>
<evidence type="ECO:0008006" key="4">
    <source>
        <dbReference type="Google" id="ProtNLM"/>
    </source>
</evidence>
<dbReference type="AlphaFoldDB" id="A0A4Q0T028"/>
<sequence>MKPAEGSTVIGKSVIIRGELSGSEDLFMDGEIEGTITLTDSRLTVGPNARIHADINVQDVIVFGTIEGNVKATGRLELRQSASVTGDIQAGRLSIEESASLRGRVELTGASTVTPVARPVSS</sequence>
<dbReference type="Pfam" id="PF04519">
    <property type="entry name" value="Bactofilin"/>
    <property type="match status" value="1"/>
</dbReference>
<dbReference type="PANTHER" id="PTHR35024">
    <property type="entry name" value="HYPOTHETICAL CYTOSOLIC PROTEIN"/>
    <property type="match status" value="1"/>
</dbReference>
<name>A0A4Q0T028_9BACT</name>
<comment type="similarity">
    <text evidence="1">Belongs to the bactofilin family.</text>
</comment>
<reference evidence="2 3" key="1">
    <citation type="submission" date="2018-11" db="EMBL/GenBank/DDBJ databases">
        <authorList>
            <person name="Mardanov A.V."/>
            <person name="Ravin N.V."/>
            <person name="Dedysh S.N."/>
        </authorList>
    </citation>
    <scope>NUCLEOTIDE SEQUENCE [LARGE SCALE GENOMIC DNA]</scope>
    <source>
        <strain evidence="2 3">AF10</strain>
    </source>
</reference>
<dbReference type="Proteomes" id="UP000289437">
    <property type="component" value="Unassembled WGS sequence"/>
</dbReference>
<comment type="caution">
    <text evidence="2">The sequence shown here is derived from an EMBL/GenBank/DDBJ whole genome shotgun (WGS) entry which is preliminary data.</text>
</comment>
<protein>
    <recommendedName>
        <fullName evidence="4">Integral membrane protein CcmA involved in cell shape determination</fullName>
    </recommendedName>
</protein>
<dbReference type="OrthoDB" id="129332at2"/>
<reference evidence="3" key="2">
    <citation type="submission" date="2019-02" db="EMBL/GenBank/DDBJ databases">
        <title>Granulicella sibirica sp. nov., a psychrotolerant acidobacterium isolated from an organic soil layer in forested tundra, West Siberia.</title>
        <authorList>
            <person name="Oshkin I.Y."/>
            <person name="Kulichevskaya I.S."/>
            <person name="Rijpstra W.I.C."/>
            <person name="Sinninghe Damste J.S."/>
            <person name="Rakitin A.L."/>
            <person name="Ravin N.V."/>
            <person name="Dedysh S.N."/>
        </authorList>
    </citation>
    <scope>NUCLEOTIDE SEQUENCE [LARGE SCALE GENOMIC DNA]</scope>
    <source>
        <strain evidence="3">AF10</strain>
    </source>
</reference>
<dbReference type="PANTHER" id="PTHR35024:SF4">
    <property type="entry name" value="POLYMER-FORMING CYTOSKELETAL PROTEIN"/>
    <property type="match status" value="1"/>
</dbReference>
<dbReference type="RefSeq" id="WP_128913274.1">
    <property type="nucleotide sequence ID" value="NZ_RDSM01000002.1"/>
</dbReference>
<gene>
    <name evidence="2" type="ORF">GRAN_2517</name>
</gene>
<accession>A0A4Q0T028</accession>
<evidence type="ECO:0000313" key="3">
    <source>
        <dbReference type="Proteomes" id="UP000289437"/>
    </source>
</evidence>
<proteinExistence type="inferred from homology"/>